<protein>
    <submittedName>
        <fullName evidence="2">Putative ovule protein</fullName>
    </submittedName>
</protein>
<dbReference type="AlphaFoldDB" id="A0A0V0HGZ6"/>
<accession>A0A0V0HGZ6</accession>
<keyword evidence="1" id="KW-0472">Membrane</keyword>
<sequence length="66" mass="7560">MYTLINFMYLSYIKLFASSLRTKVISSNVLAVAYLRNGFTSLVSFIPGLTVLLLHLYYKSLQPMFS</sequence>
<feature type="transmembrane region" description="Helical" evidence="1">
    <location>
        <begin position="39"/>
        <end position="58"/>
    </location>
</feature>
<evidence type="ECO:0000256" key="1">
    <source>
        <dbReference type="SAM" id="Phobius"/>
    </source>
</evidence>
<dbReference type="EMBL" id="GEDG01019724">
    <property type="protein sequence ID" value="JAP19701.1"/>
    <property type="molecule type" value="Transcribed_RNA"/>
</dbReference>
<name>A0A0V0HGZ6_SOLCH</name>
<keyword evidence="1" id="KW-1133">Transmembrane helix</keyword>
<organism evidence="2">
    <name type="scientific">Solanum chacoense</name>
    <name type="common">Chaco potato</name>
    <dbReference type="NCBI Taxonomy" id="4108"/>
    <lineage>
        <taxon>Eukaryota</taxon>
        <taxon>Viridiplantae</taxon>
        <taxon>Streptophyta</taxon>
        <taxon>Embryophyta</taxon>
        <taxon>Tracheophyta</taxon>
        <taxon>Spermatophyta</taxon>
        <taxon>Magnoliopsida</taxon>
        <taxon>eudicotyledons</taxon>
        <taxon>Gunneridae</taxon>
        <taxon>Pentapetalae</taxon>
        <taxon>asterids</taxon>
        <taxon>lamiids</taxon>
        <taxon>Solanales</taxon>
        <taxon>Solanaceae</taxon>
        <taxon>Solanoideae</taxon>
        <taxon>Solaneae</taxon>
        <taxon>Solanum</taxon>
    </lineage>
</organism>
<keyword evidence="1" id="KW-0812">Transmembrane</keyword>
<evidence type="ECO:0000313" key="2">
    <source>
        <dbReference type="EMBL" id="JAP19701.1"/>
    </source>
</evidence>
<proteinExistence type="predicted"/>
<reference evidence="2" key="1">
    <citation type="submission" date="2015-12" db="EMBL/GenBank/DDBJ databases">
        <title>Gene expression during late stages of embryo sac development: a critical building block for successful pollen-pistil interactions.</title>
        <authorList>
            <person name="Liu Y."/>
            <person name="Joly V."/>
            <person name="Sabar M."/>
            <person name="Matton D.P."/>
        </authorList>
    </citation>
    <scope>NUCLEOTIDE SEQUENCE</scope>
</reference>